<proteinExistence type="predicted"/>
<dbReference type="RefSeq" id="XP_066828424.1">
    <property type="nucleotide sequence ID" value="XM_066971379.1"/>
</dbReference>
<evidence type="ECO:0000256" key="1">
    <source>
        <dbReference type="SAM" id="MobiDB-lite"/>
    </source>
</evidence>
<evidence type="ECO:0000313" key="2">
    <source>
        <dbReference type="EMBL" id="CAK9437018.1"/>
    </source>
</evidence>
<organism evidence="2 3">
    <name type="scientific">Lodderomyces beijingensis</name>
    <dbReference type="NCBI Taxonomy" id="1775926"/>
    <lineage>
        <taxon>Eukaryota</taxon>
        <taxon>Fungi</taxon>
        <taxon>Dikarya</taxon>
        <taxon>Ascomycota</taxon>
        <taxon>Saccharomycotina</taxon>
        <taxon>Pichiomycetes</taxon>
        <taxon>Debaryomycetaceae</taxon>
        <taxon>Candida/Lodderomyces clade</taxon>
        <taxon>Lodderomyces</taxon>
    </lineage>
</organism>
<dbReference type="GeneID" id="92206682"/>
<feature type="region of interest" description="Disordered" evidence="1">
    <location>
        <begin position="1"/>
        <end position="81"/>
    </location>
</feature>
<keyword evidence="3" id="KW-1185">Reference proteome</keyword>
<dbReference type="Proteomes" id="UP001497383">
    <property type="component" value="Chromosome 2"/>
</dbReference>
<sequence>MDFKETQDFNPDNEEVEKDDYDSENENDEDYIEDEWGSIQDDKDDDDDDDDIRNDVPRIRKSASARAESTEDEWSQISDDE</sequence>
<accession>A0ABP0ZM38</accession>
<name>A0ABP0ZM38_9ASCO</name>
<reference evidence="2 3" key="1">
    <citation type="submission" date="2024-03" db="EMBL/GenBank/DDBJ databases">
        <authorList>
            <person name="Brejova B."/>
        </authorList>
    </citation>
    <scope>NUCLEOTIDE SEQUENCE [LARGE SCALE GENOMIC DNA]</scope>
    <source>
        <strain evidence="2 3">CBS 14171</strain>
    </source>
</reference>
<evidence type="ECO:0000313" key="3">
    <source>
        <dbReference type="Proteomes" id="UP001497383"/>
    </source>
</evidence>
<dbReference type="EMBL" id="OZ022406">
    <property type="protein sequence ID" value="CAK9437018.1"/>
    <property type="molecule type" value="Genomic_DNA"/>
</dbReference>
<gene>
    <name evidence="2" type="ORF">LODBEIA_P14860</name>
</gene>
<feature type="compositionally biased region" description="Acidic residues" evidence="1">
    <location>
        <begin position="70"/>
        <end position="81"/>
    </location>
</feature>
<protein>
    <submittedName>
        <fullName evidence="2">Uncharacterized protein</fullName>
    </submittedName>
</protein>
<feature type="compositionally biased region" description="Acidic residues" evidence="1">
    <location>
        <begin position="11"/>
        <end position="52"/>
    </location>
</feature>